<reference evidence="3 4" key="1">
    <citation type="submission" date="2022-03" db="EMBL/GenBank/DDBJ databases">
        <title>Parabacteroides sp. nov. isolated from swine feces.</title>
        <authorList>
            <person name="Bak J.E."/>
        </authorList>
    </citation>
    <scope>NUCLEOTIDE SEQUENCE [LARGE SCALE GENOMIC DNA]</scope>
    <source>
        <strain evidence="3 4">AGMB00274</strain>
    </source>
</reference>
<dbReference type="CDD" id="cd00143">
    <property type="entry name" value="PP2Cc"/>
    <property type="match status" value="1"/>
</dbReference>
<evidence type="ECO:0000259" key="2">
    <source>
        <dbReference type="PROSITE" id="PS51746"/>
    </source>
</evidence>
<dbReference type="SUPFAM" id="SSF81606">
    <property type="entry name" value="PP2C-like"/>
    <property type="match status" value="1"/>
</dbReference>
<keyword evidence="4" id="KW-1185">Reference proteome</keyword>
<evidence type="ECO:0000313" key="4">
    <source>
        <dbReference type="Proteomes" id="UP001165444"/>
    </source>
</evidence>
<feature type="domain" description="PPM-type phosphatase" evidence="2">
    <location>
        <begin position="7"/>
        <end position="246"/>
    </location>
</feature>
<name>A0ABT0BWE0_9BACT</name>
<dbReference type="Pfam" id="PF13672">
    <property type="entry name" value="PP2C_2"/>
    <property type="match status" value="1"/>
</dbReference>
<dbReference type="InterPro" id="IPR036457">
    <property type="entry name" value="PPM-type-like_dom_sf"/>
</dbReference>
<gene>
    <name evidence="3" type="ORF">MUN53_00440</name>
</gene>
<dbReference type="Proteomes" id="UP001165444">
    <property type="component" value="Unassembled WGS sequence"/>
</dbReference>
<dbReference type="Gene3D" id="3.60.40.10">
    <property type="entry name" value="PPM-type phosphatase domain"/>
    <property type="match status" value="1"/>
</dbReference>
<feature type="transmembrane region" description="Helical" evidence="1">
    <location>
        <begin position="99"/>
        <end position="121"/>
    </location>
</feature>
<accession>A0ABT0BWE0</accession>
<evidence type="ECO:0000313" key="3">
    <source>
        <dbReference type="EMBL" id="MCJ2379102.1"/>
    </source>
</evidence>
<comment type="caution">
    <text evidence="3">The sequence shown here is derived from an EMBL/GenBank/DDBJ whole genome shotgun (WGS) entry which is preliminary data.</text>
</comment>
<dbReference type="SMART" id="SM00332">
    <property type="entry name" value="PP2Cc"/>
    <property type="match status" value="1"/>
</dbReference>
<dbReference type="RefSeq" id="WP_243322929.1">
    <property type="nucleotide sequence ID" value="NZ_JAKZMM010000001.1"/>
</dbReference>
<keyword evidence="1" id="KW-1133">Transmembrane helix</keyword>
<keyword evidence="1" id="KW-0812">Transmembrane</keyword>
<sequence>MNITLGKPLAVSDKGRRGNNEDSIFPLSEIVSSADRLYMVCDGVGGASRGEVASSMACDVINSFFCTFLKGDPDVDFVNKAVQYVETCFDTYTSDYPEAIGMATTLALAYIMPSAVLIAHIGDSRIYHLRKGKILYRTEDHSLVNSWLKLGLITQEEAINHPKKNVILRAIQGKKRPTEAEVSIITDVQAGDIFLLCSDGVVESFTDEELESLFSTRCPLENYKEILVEKCLQKSRDNFSFYLLPVESVVKTESLKQNFLSFLYSFM</sequence>
<dbReference type="PROSITE" id="PS51746">
    <property type="entry name" value="PPM_2"/>
    <property type="match status" value="1"/>
</dbReference>
<dbReference type="EMBL" id="JAKZMM010000001">
    <property type="protein sequence ID" value="MCJ2379102.1"/>
    <property type="molecule type" value="Genomic_DNA"/>
</dbReference>
<protein>
    <submittedName>
        <fullName evidence="3">Protein phosphatase 2C domain-containing protein</fullName>
    </submittedName>
</protein>
<dbReference type="InterPro" id="IPR001932">
    <property type="entry name" value="PPM-type_phosphatase-like_dom"/>
</dbReference>
<keyword evidence="1" id="KW-0472">Membrane</keyword>
<dbReference type="SMART" id="SM00331">
    <property type="entry name" value="PP2C_SIG"/>
    <property type="match status" value="1"/>
</dbReference>
<organism evidence="3 4">
    <name type="scientific">Parabacteroides faecalis</name>
    <dbReference type="NCBI Taxonomy" id="2924040"/>
    <lineage>
        <taxon>Bacteria</taxon>
        <taxon>Pseudomonadati</taxon>
        <taxon>Bacteroidota</taxon>
        <taxon>Bacteroidia</taxon>
        <taxon>Bacteroidales</taxon>
        <taxon>Tannerellaceae</taxon>
        <taxon>Parabacteroides</taxon>
    </lineage>
</organism>
<proteinExistence type="predicted"/>
<evidence type="ECO:0000256" key="1">
    <source>
        <dbReference type="SAM" id="Phobius"/>
    </source>
</evidence>